<organism evidence="2 3">
    <name type="scientific">Paenibacillus silvae</name>
    <dbReference type="NCBI Taxonomy" id="1325358"/>
    <lineage>
        <taxon>Bacteria</taxon>
        <taxon>Bacillati</taxon>
        <taxon>Bacillota</taxon>
        <taxon>Bacilli</taxon>
        <taxon>Bacillales</taxon>
        <taxon>Paenibacillaceae</taxon>
        <taxon>Paenibacillus</taxon>
    </lineage>
</organism>
<name>A0A2W6NAT9_9BACL</name>
<feature type="compositionally biased region" description="Basic and acidic residues" evidence="1">
    <location>
        <begin position="1"/>
        <end position="18"/>
    </location>
</feature>
<dbReference type="Proteomes" id="UP000249204">
    <property type="component" value="Unassembled WGS sequence"/>
</dbReference>
<dbReference type="AlphaFoldDB" id="A0A2W6NAT9"/>
<evidence type="ECO:0000313" key="2">
    <source>
        <dbReference type="EMBL" id="PZT52719.1"/>
    </source>
</evidence>
<accession>A0A2W6NAT9</accession>
<gene>
    <name evidence="2" type="ORF">DN757_26010</name>
</gene>
<dbReference type="EMBL" id="QKWW01000090">
    <property type="protein sequence ID" value="PZT52719.1"/>
    <property type="molecule type" value="Genomic_DNA"/>
</dbReference>
<proteinExistence type="predicted"/>
<protein>
    <submittedName>
        <fullName evidence="2">Uncharacterized protein</fullName>
    </submittedName>
</protein>
<evidence type="ECO:0000313" key="3">
    <source>
        <dbReference type="Proteomes" id="UP000249204"/>
    </source>
</evidence>
<evidence type="ECO:0000256" key="1">
    <source>
        <dbReference type="SAM" id="MobiDB-lite"/>
    </source>
</evidence>
<comment type="caution">
    <text evidence="2">The sequence shown here is derived from an EMBL/GenBank/DDBJ whole genome shotgun (WGS) entry which is preliminary data.</text>
</comment>
<reference evidence="2 3" key="1">
    <citation type="submission" date="2018-06" db="EMBL/GenBank/DDBJ databases">
        <title>Isolation of heavy metals resistant Paenibacillus silvae NC2 from Gold-Copper mine in ZiJin, China.</title>
        <authorList>
            <person name="Xu J."/>
            <person name="Mazhar H.S."/>
            <person name="Rensing C."/>
        </authorList>
    </citation>
    <scope>NUCLEOTIDE SEQUENCE [LARGE SCALE GENOMIC DNA]</scope>
    <source>
        <strain evidence="2 3">NC2</strain>
    </source>
</reference>
<feature type="compositionally biased region" description="Polar residues" evidence="1">
    <location>
        <begin position="19"/>
        <end position="35"/>
    </location>
</feature>
<sequence length="157" mass="17098">MDKVKQTIRDAKAKREKGSNSTKGAGQSGTRTQAELDNLATDPAIGNKITPKTIAEREVGMGLEARGEVSGLVRDPSGKAEFIESSGQKWDVKAYNSNFAPKKGGYTLNKSMESIKKSLSEGENVMVDTRNLSPSHLIELKTEVSKQSLGDRVKFWP</sequence>
<feature type="region of interest" description="Disordered" evidence="1">
    <location>
        <begin position="1"/>
        <end position="48"/>
    </location>
</feature>